<dbReference type="Proteomes" id="UP000276834">
    <property type="component" value="Unassembled WGS sequence"/>
</dbReference>
<protein>
    <submittedName>
        <fullName evidence="2">Uncharacterized protein</fullName>
    </submittedName>
</protein>
<sequence length="614" mass="66789">MSIITGNAHGHQALDPAYRGIIYPGTGQISDKLARHKRSLPDSVPAHTLQGRAKQFSSPVAPHTHEKGSSHAEDSQCYKIYSLFPFGMVLVISCKSHVQRAQAPEGLERTPGQETGEDSCSPRGRRAGSGFLPGDRSELNHREVKASPELTPGKLPEQAVLGSIFIAVCKKGHVMAGADGQRELEMSVGLQQQVPRQWEQHGSTELAVPLDSEQRAPDPSAPNTVGPLTLHSITLPVLLKYHCKVTPQSAQLSLLLCPKEQEREITRRDSAKKIAAGILNSNHGLSNVQAAGELETQVGLYSPLVPGEQLNYQVLFLILNSVTQTTDPQEQARGTNLAVLQSLEEPGLGCGEVIKLSIPPTLKVLDQLIKAKSSPPFDRTQEREFSCAERTQSATVLLVSGTFETLGLKKNFLTKRALENYRIKRNISSQAILQALGFTVIAFDPPLGLKLTNSQLSGKFNNQTLQAPSQTLNAFPIIPKAIAGQKLILLPDLTTAPSEIRLQLTPAKGKEEKEKEKAAVKASRATRHPPWSNPIRAAWKGMGRRRRRSQRGQAVEPFPLIQAGLLNKSPLNMSIIPAPTNSGTGVLHELHLIPQVDRSQHLEKGLKSVALHGQ</sequence>
<evidence type="ECO:0000313" key="2">
    <source>
        <dbReference type="EMBL" id="RLW01176.1"/>
    </source>
</evidence>
<gene>
    <name evidence="2" type="ORF">DV515_00008084</name>
</gene>
<feature type="region of interest" description="Disordered" evidence="1">
    <location>
        <begin position="43"/>
        <end position="72"/>
    </location>
</feature>
<accession>A0A3L8SFL0</accession>
<reference evidence="2 3" key="1">
    <citation type="journal article" date="2018" name="Proc. R. Soc. B">
        <title>A non-coding region near Follistatin controls head colour polymorphism in the Gouldian finch.</title>
        <authorList>
            <person name="Toomey M.B."/>
            <person name="Marques C.I."/>
            <person name="Andrade P."/>
            <person name="Araujo P.M."/>
            <person name="Sabatino S."/>
            <person name="Gazda M.A."/>
            <person name="Afonso S."/>
            <person name="Lopes R.J."/>
            <person name="Corbo J.C."/>
            <person name="Carneiro M."/>
        </authorList>
    </citation>
    <scope>NUCLEOTIDE SEQUENCE [LARGE SCALE GENOMIC DNA]</scope>
    <source>
        <strain evidence="2">Red01</strain>
        <tissue evidence="2">Muscle</tissue>
    </source>
</reference>
<dbReference type="AlphaFoldDB" id="A0A3L8SFL0"/>
<evidence type="ECO:0000256" key="1">
    <source>
        <dbReference type="SAM" id="MobiDB-lite"/>
    </source>
</evidence>
<keyword evidence="3" id="KW-1185">Reference proteome</keyword>
<dbReference type="EMBL" id="QUSF01000023">
    <property type="protein sequence ID" value="RLW01176.1"/>
    <property type="molecule type" value="Genomic_DNA"/>
</dbReference>
<proteinExistence type="predicted"/>
<feature type="region of interest" description="Disordered" evidence="1">
    <location>
        <begin position="103"/>
        <end position="137"/>
    </location>
</feature>
<feature type="compositionally biased region" description="Basic and acidic residues" evidence="1">
    <location>
        <begin position="63"/>
        <end position="72"/>
    </location>
</feature>
<evidence type="ECO:0000313" key="3">
    <source>
        <dbReference type="Proteomes" id="UP000276834"/>
    </source>
</evidence>
<comment type="caution">
    <text evidence="2">The sequence shown here is derived from an EMBL/GenBank/DDBJ whole genome shotgun (WGS) entry which is preliminary data.</text>
</comment>
<name>A0A3L8SFL0_CHLGU</name>
<organism evidence="2 3">
    <name type="scientific">Chloebia gouldiae</name>
    <name type="common">Gouldian finch</name>
    <name type="synonym">Erythrura gouldiae</name>
    <dbReference type="NCBI Taxonomy" id="44316"/>
    <lineage>
        <taxon>Eukaryota</taxon>
        <taxon>Metazoa</taxon>
        <taxon>Chordata</taxon>
        <taxon>Craniata</taxon>
        <taxon>Vertebrata</taxon>
        <taxon>Euteleostomi</taxon>
        <taxon>Archelosauria</taxon>
        <taxon>Archosauria</taxon>
        <taxon>Dinosauria</taxon>
        <taxon>Saurischia</taxon>
        <taxon>Theropoda</taxon>
        <taxon>Coelurosauria</taxon>
        <taxon>Aves</taxon>
        <taxon>Neognathae</taxon>
        <taxon>Neoaves</taxon>
        <taxon>Telluraves</taxon>
        <taxon>Australaves</taxon>
        <taxon>Passeriformes</taxon>
        <taxon>Passeroidea</taxon>
        <taxon>Passeridae</taxon>
        <taxon>Chloebia</taxon>
    </lineage>
</organism>